<organism evidence="1 2">
    <name type="scientific">Trifolium pratense</name>
    <name type="common">Red clover</name>
    <dbReference type="NCBI Taxonomy" id="57577"/>
    <lineage>
        <taxon>Eukaryota</taxon>
        <taxon>Viridiplantae</taxon>
        <taxon>Streptophyta</taxon>
        <taxon>Embryophyta</taxon>
        <taxon>Tracheophyta</taxon>
        <taxon>Spermatophyta</taxon>
        <taxon>Magnoliopsida</taxon>
        <taxon>eudicotyledons</taxon>
        <taxon>Gunneridae</taxon>
        <taxon>Pentapetalae</taxon>
        <taxon>rosids</taxon>
        <taxon>fabids</taxon>
        <taxon>Fabales</taxon>
        <taxon>Fabaceae</taxon>
        <taxon>Papilionoideae</taxon>
        <taxon>50 kb inversion clade</taxon>
        <taxon>NPAAA clade</taxon>
        <taxon>Hologalegina</taxon>
        <taxon>IRL clade</taxon>
        <taxon>Trifolieae</taxon>
        <taxon>Trifolium</taxon>
    </lineage>
</organism>
<protein>
    <submittedName>
        <fullName evidence="1">Uncharacterized protein</fullName>
    </submittedName>
</protein>
<evidence type="ECO:0000313" key="1">
    <source>
        <dbReference type="EMBL" id="CAJ2639417.1"/>
    </source>
</evidence>
<gene>
    <name evidence="1" type="ORF">MILVUS5_LOCUS9442</name>
</gene>
<accession>A0ACB0J6V5</accession>
<comment type="caution">
    <text evidence="1">The sequence shown here is derived from an EMBL/GenBank/DDBJ whole genome shotgun (WGS) entry which is preliminary data.</text>
</comment>
<name>A0ACB0J6V5_TRIPR</name>
<dbReference type="EMBL" id="CASHSV030000024">
    <property type="protein sequence ID" value="CAJ2639417.1"/>
    <property type="molecule type" value="Genomic_DNA"/>
</dbReference>
<proteinExistence type="predicted"/>
<evidence type="ECO:0000313" key="2">
    <source>
        <dbReference type="Proteomes" id="UP001177021"/>
    </source>
</evidence>
<sequence>MANTEPKHVVVIQDASKLNFKVFSWVINGLSLKPADKVTLFAILYQVYNPMGYKSTLDNGLVGVNQRMIEEELARKKEEYLNHEELARIAKLYESNEVAFKIQLYAGTSPKNFAIEGAKNLKATWVIIDRQMKKDEEFFLQKLSCGISRILGKTRIERLRGPIQLAVEIPCNSDHPSADSLPESLGGDVPKSPINVEGVSQIHCRLDNVEGCSTFSPNINEKKCETSTDHASMDETDINRNQIIDKIEGDKQCQDQEHNEKVSHEDDSDTTLVTNNDQTKDLHMSQTQTRNGSVSSMCYVCKTRRPNIEWQKDFTYEEIESATDGFSLKNCLSESGNPFSTFKGKLEGEVKIVVKQHEITNIQVREKMKSEVQNILKARHNNVVMLLGSSTKDRFMLIVYEYACNGSLDMYLSSERCRPLAWSERLRVAMGLCRGLKYLHDNDIIHGNIKPSNILLTHEFKALLGDFDLGKKVEPKKSFNNKSIGNSEYIAPEYLEKGKLSTKTDVYSFGVVILELITGRKATDKISGEKRLVGWAKPLLEGKKYSELVDPIISRAYEEDQLHWLVQVVSKCLKKKPKERYSMNMVVSALQGISDSEQFTEVSTSPTSDSRIVFDTNGSQVTLQGMSDSKQCDMTEDSLPVASNSIFVSDVSDSQGNKEVCPKESDCQSQKVKQIEPFSFEEENRPQILDSKNMITNHLSEFEENLKRKCNEKGISTQEVSINHMIGKDQEEKSSIQVKRGLRPVPISGILLQTQPQSSFNENLHDEHQDEIILEKSKSSACSICKSKRPKITRMKDFTYDDLLEATKGFSVENSLSESENGPTFKGLLESKMKIVVKIHQITRSQEENIFRSEIQLFNNVRHKNVLMLLGLCTEKSQLMIVYEHLCNGSLDHYLSRGSFQSLTWKERMKISIGTARGLKYLHGNNIIHGNLKASNILLTHDFEPLIGDFGFRKTKVEQKKSYKDKSAKDFGYTAPEYTENGKLSAKIDVYSFGVVLLELITGRRVTDKLPGGKSLVGWAKPLLGGKKYAQLVDSKISNSYEQEQLQWLVQVTEKCLKKNPKERYSMNMVMSALQGISESDDSCLIEDSSSETSYLRNDQLVVPTIRSQGEMMVDLVSRETKRIDTNTYKEETSFKTETTTNDMIENFKENQQNKESFHMEEKEVEKKPEDIRQKIIQDIKQMQDSCNDTGFRNENQDKTMLENISKSTLCSICKSRRPNNEWQRKITYEELQAATEGFSIKYSLSEGEYGPAFKGLLDNKLKIAIKKIQVTSLQEEKEFMSEVQLLINTRHENMIMLLGSCIRQNQLLVVYEYACNGSLDQYLSRQSGRLLTWRERMKIAIGVSRGLKYLHENNIIHGRVKPSNILLNHDYKPLLGDFVFRKEGRELKNSCKDKSVLNCGYTAPECKESGKLSAKADVYSFGVVLLELITGSMVSDKMHGQKCLIEWARPLLGGREYLQLMDPEISSSYEEEELAALVLITEKCLRKNLKERFTMNMVVSLMPYVVDSNNIYVIEDSSSDSDEVYCYSDETNSEEEYLGTKIGEERENNKTCRKENETKFDEESDWYKTRGKKCKETQEKERCESYGGAKDFFLDGAQEYIACGEFFSFCNSV</sequence>
<keyword evidence="2" id="KW-1185">Reference proteome</keyword>
<dbReference type="Proteomes" id="UP001177021">
    <property type="component" value="Unassembled WGS sequence"/>
</dbReference>
<reference evidence="1" key="1">
    <citation type="submission" date="2023-10" db="EMBL/GenBank/DDBJ databases">
        <authorList>
            <person name="Rodriguez Cubillos JULIANA M."/>
            <person name="De Vega J."/>
        </authorList>
    </citation>
    <scope>NUCLEOTIDE SEQUENCE</scope>
</reference>